<evidence type="ECO:0000313" key="1">
    <source>
        <dbReference type="EMBL" id="QBP09192.1"/>
    </source>
</evidence>
<organism evidence="1 2">
    <name type="scientific">Cupriavidus metallidurans</name>
    <dbReference type="NCBI Taxonomy" id="119219"/>
    <lineage>
        <taxon>Bacteria</taxon>
        <taxon>Pseudomonadati</taxon>
        <taxon>Pseudomonadota</taxon>
        <taxon>Betaproteobacteria</taxon>
        <taxon>Burkholderiales</taxon>
        <taxon>Burkholderiaceae</taxon>
        <taxon>Cupriavidus</taxon>
    </lineage>
</organism>
<reference evidence="1 2" key="1">
    <citation type="submission" date="2019-03" db="EMBL/GenBank/DDBJ databases">
        <title>Comparative insights into the high quality Complete genome sequence of highly metal resistant Cupriavidus metallidurans strain BS1 isolated from a gold-copper mine.</title>
        <authorList>
            <person name="Mazhar H.S."/>
            <person name="Rensing C."/>
        </authorList>
    </citation>
    <scope>NUCLEOTIDE SEQUENCE [LARGE SCALE GENOMIC DNA]</scope>
    <source>
        <strain evidence="1 2">BS1</strain>
    </source>
</reference>
<evidence type="ECO:0000313" key="2">
    <source>
        <dbReference type="Proteomes" id="UP000253772"/>
    </source>
</evidence>
<gene>
    <name evidence="1" type="ORF">DDF84_005155</name>
</gene>
<sequence length="143" mass="15888">MIHFDERGRRIVPDDLSTLDEDEFSQLIGEVCGDLQYDLGDVLVGIAEFSKVLGSLVPALLRPDLFDDEATRGIAMQSTALEWSDQVDGPAKSLLEAMTLLDRLIDERNRRLGLEHHEPASPESLIAELFGIRKPDTLDADDV</sequence>
<name>A0A482IMP5_9BURK</name>
<proteinExistence type="predicted"/>
<dbReference type="AlphaFoldDB" id="A0A482IMP5"/>
<dbReference type="Proteomes" id="UP000253772">
    <property type="component" value="Chromosome c1"/>
</dbReference>
<dbReference type="EMBL" id="CP037900">
    <property type="protein sequence ID" value="QBP09192.1"/>
    <property type="molecule type" value="Genomic_DNA"/>
</dbReference>
<accession>A0A482IMP5</accession>
<dbReference type="RefSeq" id="WP_024569145.1">
    <property type="nucleotide sequence ID" value="NZ_CP037900.1"/>
</dbReference>
<protein>
    <submittedName>
        <fullName evidence="1">Uncharacterized protein</fullName>
    </submittedName>
</protein>